<dbReference type="PROSITE" id="PS50164">
    <property type="entry name" value="GIY_YIG"/>
    <property type="match status" value="1"/>
</dbReference>
<dbReference type="RefSeq" id="WP_063865107.1">
    <property type="nucleotide sequence ID" value="NZ_AP017900.1"/>
</dbReference>
<evidence type="ECO:0000259" key="2">
    <source>
        <dbReference type="PROSITE" id="PS50164"/>
    </source>
</evidence>
<gene>
    <name evidence="3" type="ORF">NS506_03545</name>
    <name evidence="4" type="ORF">NSK11_contig00164-0020</name>
</gene>
<dbReference type="EMBL" id="CP017839">
    <property type="protein sequence ID" value="APA97597.1"/>
    <property type="molecule type" value="Genomic_DNA"/>
</dbReference>
<feature type="region of interest" description="Disordered" evidence="1">
    <location>
        <begin position="71"/>
        <end position="140"/>
    </location>
</feature>
<dbReference type="AlphaFoldDB" id="A0ABC9Z451"/>
<dbReference type="KEGG" id="nsr:NS506_03545"/>
<evidence type="ECO:0000313" key="5">
    <source>
        <dbReference type="Proteomes" id="UP000037179"/>
    </source>
</evidence>
<dbReference type="InterPro" id="IPR000305">
    <property type="entry name" value="GIY-YIG_endonuc"/>
</dbReference>
<proteinExistence type="predicted"/>
<evidence type="ECO:0000313" key="6">
    <source>
        <dbReference type="Proteomes" id="UP000180166"/>
    </source>
</evidence>
<dbReference type="GeneID" id="93375863"/>
<name>A0ABC9Z451_9NOCA</name>
<organism evidence="4 5">
    <name type="scientific">Nocardia seriolae</name>
    <dbReference type="NCBI Taxonomy" id="37332"/>
    <lineage>
        <taxon>Bacteria</taxon>
        <taxon>Bacillati</taxon>
        <taxon>Actinomycetota</taxon>
        <taxon>Actinomycetes</taxon>
        <taxon>Mycobacteriales</taxon>
        <taxon>Nocardiaceae</taxon>
        <taxon>Nocardia</taxon>
    </lineage>
</organism>
<dbReference type="Proteomes" id="UP000037179">
    <property type="component" value="Unassembled WGS sequence"/>
</dbReference>
<reference evidence="4 5" key="2">
    <citation type="journal article" date="2016" name="Genome Announc.">
        <title>Draft Genome Sequence of Erythromycin- and Oxytetracycline-Sensitive Nocardia seriolae Strain U-1 (NBRC 110359).</title>
        <authorList>
            <person name="Imajoh M."/>
            <person name="Sukeda M."/>
            <person name="Shimizu M."/>
            <person name="Yamane J."/>
            <person name="Ohnishi K."/>
            <person name="Oshima S."/>
        </authorList>
    </citation>
    <scope>NUCLEOTIDE SEQUENCE [LARGE SCALE GENOMIC DNA]</scope>
    <source>
        <strain evidence="4 5">U-1</strain>
    </source>
</reference>
<feature type="compositionally biased region" description="Basic and acidic residues" evidence="1">
    <location>
        <begin position="71"/>
        <end position="80"/>
    </location>
</feature>
<dbReference type="Proteomes" id="UP000180166">
    <property type="component" value="Chromosome"/>
</dbReference>
<evidence type="ECO:0000313" key="4">
    <source>
        <dbReference type="EMBL" id="GAP32549.1"/>
    </source>
</evidence>
<evidence type="ECO:0000256" key="1">
    <source>
        <dbReference type="SAM" id="MobiDB-lite"/>
    </source>
</evidence>
<dbReference type="Gene3D" id="3.40.1440.10">
    <property type="entry name" value="GIY-YIG endonuclease"/>
    <property type="match status" value="1"/>
</dbReference>
<keyword evidence="5" id="KW-1185">Reference proteome</keyword>
<dbReference type="EMBL" id="BBYQ01000164">
    <property type="protein sequence ID" value="GAP32549.1"/>
    <property type="molecule type" value="Genomic_DNA"/>
</dbReference>
<reference evidence="3 6" key="3">
    <citation type="submission" date="2016-10" db="EMBL/GenBank/DDBJ databases">
        <title>Genome sequence of Nocardia seriolae strain EM150506, isolated from Anguila japonica.</title>
        <authorList>
            <person name="Han H.-J."/>
        </authorList>
    </citation>
    <scope>NUCLEOTIDE SEQUENCE [LARGE SCALE GENOMIC DNA]</scope>
    <source>
        <strain evidence="3 6">EM150506</strain>
    </source>
</reference>
<dbReference type="InterPro" id="IPR035901">
    <property type="entry name" value="GIY-YIG_endonuc_sf"/>
</dbReference>
<reference evidence="5" key="1">
    <citation type="submission" date="2015-07" db="EMBL/GenBank/DDBJ databases">
        <title>Nocardia seriolae U-1 whole genome shotgun sequence.</title>
        <authorList>
            <person name="Imajoh M."/>
            <person name="Fukumoto Y."/>
            <person name="Sukeda M."/>
            <person name="Yamane J."/>
            <person name="Yamasaki K."/>
            <person name="Shimizu M."/>
            <person name="Ohnishi K."/>
            <person name="Oshima S."/>
        </authorList>
    </citation>
    <scope>NUCLEOTIDE SEQUENCE [LARGE SCALE GENOMIC DNA]</scope>
    <source>
        <strain evidence="5">U-1</strain>
    </source>
</reference>
<protein>
    <recommendedName>
        <fullName evidence="2">GIY-YIG domain-containing protein</fullName>
    </recommendedName>
</protein>
<sequence>MTRKDIPGTVYLLHFERPFRHARHYTGWTTDLDARLAEHKAGRGARLLEVLRDNGIGWELARTWDGTRGRERQLKREGGASRRCPKCGVRPRREPGTDTAEETGAVIRQARRDIAARHAERDRARSQQVPPLPSWVSQMPAEELERRLSEIEARRIDPPHGIERTR</sequence>
<accession>A0ABC9Z451</accession>
<evidence type="ECO:0000313" key="3">
    <source>
        <dbReference type="EMBL" id="APA97597.1"/>
    </source>
</evidence>
<feature type="domain" description="GIY-YIG" evidence="2">
    <location>
        <begin position="6"/>
        <end position="88"/>
    </location>
</feature>
<feature type="compositionally biased region" description="Basic and acidic residues" evidence="1">
    <location>
        <begin position="110"/>
        <end position="125"/>
    </location>
</feature>